<dbReference type="InterPro" id="IPR005025">
    <property type="entry name" value="FMN_Rdtase-like_dom"/>
</dbReference>
<dbReference type="SUPFAM" id="SSF52218">
    <property type="entry name" value="Flavoproteins"/>
    <property type="match status" value="1"/>
</dbReference>
<comment type="cofactor">
    <cofactor evidence="1">
        <name>FMN</name>
        <dbReference type="ChEBI" id="CHEBI:58210"/>
    </cofactor>
</comment>
<dbReference type="InterPro" id="IPR008254">
    <property type="entry name" value="Flavodoxin/NO_synth"/>
</dbReference>
<gene>
    <name evidence="7" type="primary">VvCHDp001301_1</name>
    <name evidence="7" type="ORF">CK203_007643</name>
</gene>
<evidence type="ECO:0000313" key="7">
    <source>
        <dbReference type="EMBL" id="RVW65954.1"/>
    </source>
</evidence>
<dbReference type="GO" id="GO:0010181">
    <property type="term" value="F:FMN binding"/>
    <property type="evidence" value="ECO:0007669"/>
    <property type="project" value="InterPro"/>
</dbReference>
<comment type="caution">
    <text evidence="7">The sequence shown here is derived from an EMBL/GenBank/DDBJ whole genome shotgun (WGS) entry which is preliminary data.</text>
</comment>
<proteinExistence type="inferred from homology"/>
<evidence type="ECO:0000256" key="2">
    <source>
        <dbReference type="ARBA" id="ARBA00006961"/>
    </source>
</evidence>
<evidence type="ECO:0000313" key="8">
    <source>
        <dbReference type="Proteomes" id="UP000288805"/>
    </source>
</evidence>
<evidence type="ECO:0000256" key="3">
    <source>
        <dbReference type="ARBA" id="ARBA00012648"/>
    </source>
</evidence>
<sequence>MAATKVYIVYYSLYGHVEIMAREVQRGANTVHGVEATLWQIPETLPDRVLEKMKATPKANDVAEIKPEQLSEADGFLFGFPSRFGMMPAQFLAFFDATDELWASQALAGKPAGIFWSTGFHGGGQENSAFDPFDRLTTITKLAHHGMIYVPLGYTFGKGMFEMNEVKGGSSYGAGTYAGDGSRQPTELELQQAFYQGKYVAEIVKKLKVLPHPPAPACG</sequence>
<dbReference type="InterPro" id="IPR029039">
    <property type="entry name" value="Flavoprotein-like_sf"/>
</dbReference>
<dbReference type="PANTHER" id="PTHR30546">
    <property type="entry name" value="FLAVODOXIN-RELATED PROTEIN WRBA-RELATED"/>
    <property type="match status" value="1"/>
</dbReference>
<evidence type="ECO:0000256" key="4">
    <source>
        <dbReference type="ARBA" id="ARBA00047678"/>
    </source>
</evidence>
<dbReference type="NCBIfam" id="NF002999">
    <property type="entry name" value="PRK03767.1"/>
    <property type="match status" value="1"/>
</dbReference>
<dbReference type="PANTHER" id="PTHR30546:SF25">
    <property type="entry name" value="NAD(P)H DEHYDROGENASE (QUINONE) FQR1-LIKE 3-RELATED"/>
    <property type="match status" value="1"/>
</dbReference>
<comment type="catalytic activity">
    <reaction evidence="5">
        <text>a quinone + NADPH + H(+) = a quinol + NADP(+)</text>
        <dbReference type="Rhea" id="RHEA:46164"/>
        <dbReference type="ChEBI" id="CHEBI:15378"/>
        <dbReference type="ChEBI" id="CHEBI:24646"/>
        <dbReference type="ChEBI" id="CHEBI:57783"/>
        <dbReference type="ChEBI" id="CHEBI:58349"/>
        <dbReference type="ChEBI" id="CHEBI:132124"/>
        <dbReference type="EC" id="1.6.5.2"/>
    </reaction>
</comment>
<dbReference type="AlphaFoldDB" id="A0A438G180"/>
<dbReference type="NCBIfam" id="TIGR01755">
    <property type="entry name" value="flav_wrbA"/>
    <property type="match status" value="1"/>
</dbReference>
<dbReference type="EC" id="1.6.5.2" evidence="3"/>
<evidence type="ECO:0000259" key="6">
    <source>
        <dbReference type="PROSITE" id="PS50902"/>
    </source>
</evidence>
<dbReference type="GO" id="GO:0003955">
    <property type="term" value="F:NAD(P)H dehydrogenase (quinone) activity"/>
    <property type="evidence" value="ECO:0007669"/>
    <property type="project" value="UniProtKB-EC"/>
</dbReference>
<reference evidence="7 8" key="1">
    <citation type="journal article" date="2018" name="PLoS Genet.">
        <title>Population sequencing reveals clonal diversity and ancestral inbreeding in the grapevine cultivar Chardonnay.</title>
        <authorList>
            <person name="Roach M.J."/>
            <person name="Johnson D.L."/>
            <person name="Bohlmann J."/>
            <person name="van Vuuren H.J."/>
            <person name="Jones S.J."/>
            <person name="Pretorius I.S."/>
            <person name="Schmidt S.A."/>
            <person name="Borneman A.R."/>
        </authorList>
    </citation>
    <scope>NUCLEOTIDE SEQUENCE [LARGE SCALE GENOMIC DNA]</scope>
    <source>
        <strain evidence="8">cv. Chardonnay</strain>
        <tissue evidence="7">Leaf</tissue>
    </source>
</reference>
<dbReference type="PROSITE" id="PS50902">
    <property type="entry name" value="FLAVODOXIN_LIKE"/>
    <property type="match status" value="1"/>
</dbReference>
<evidence type="ECO:0000256" key="5">
    <source>
        <dbReference type="ARBA" id="ARBA00048983"/>
    </source>
</evidence>
<evidence type="ECO:0000256" key="1">
    <source>
        <dbReference type="ARBA" id="ARBA00001917"/>
    </source>
</evidence>
<protein>
    <recommendedName>
        <fullName evidence="3">NAD(P)H dehydrogenase (quinone)</fullName>
        <ecNumber evidence="3">1.6.5.2</ecNumber>
    </recommendedName>
</protein>
<dbReference type="Gene3D" id="3.40.50.360">
    <property type="match status" value="1"/>
</dbReference>
<dbReference type="Proteomes" id="UP000288805">
    <property type="component" value="Unassembled WGS sequence"/>
</dbReference>
<feature type="domain" description="Flavodoxin-like" evidence="6">
    <location>
        <begin position="6"/>
        <end position="200"/>
    </location>
</feature>
<comment type="catalytic activity">
    <reaction evidence="4">
        <text>a quinone + NADH + H(+) = a quinol + NAD(+)</text>
        <dbReference type="Rhea" id="RHEA:46160"/>
        <dbReference type="ChEBI" id="CHEBI:15378"/>
        <dbReference type="ChEBI" id="CHEBI:24646"/>
        <dbReference type="ChEBI" id="CHEBI:57540"/>
        <dbReference type="ChEBI" id="CHEBI:57945"/>
        <dbReference type="ChEBI" id="CHEBI:132124"/>
        <dbReference type="EC" id="1.6.5.2"/>
    </reaction>
</comment>
<organism evidence="7 8">
    <name type="scientific">Vitis vinifera</name>
    <name type="common">Grape</name>
    <dbReference type="NCBI Taxonomy" id="29760"/>
    <lineage>
        <taxon>Eukaryota</taxon>
        <taxon>Viridiplantae</taxon>
        <taxon>Streptophyta</taxon>
        <taxon>Embryophyta</taxon>
        <taxon>Tracheophyta</taxon>
        <taxon>Spermatophyta</taxon>
        <taxon>Magnoliopsida</taxon>
        <taxon>eudicotyledons</taxon>
        <taxon>Gunneridae</taxon>
        <taxon>Pentapetalae</taxon>
        <taxon>rosids</taxon>
        <taxon>Vitales</taxon>
        <taxon>Vitaceae</taxon>
        <taxon>Viteae</taxon>
        <taxon>Vitis</taxon>
    </lineage>
</organism>
<dbReference type="InterPro" id="IPR010089">
    <property type="entry name" value="Flavoprotein_WrbA-like"/>
</dbReference>
<name>A0A438G180_VITVI</name>
<accession>A0A438G180</accession>
<dbReference type="FunFam" id="3.40.50.360:FF:000001">
    <property type="entry name" value="NAD(P)H dehydrogenase (Quinone) FQR1-like"/>
    <property type="match status" value="1"/>
</dbReference>
<dbReference type="Pfam" id="PF03358">
    <property type="entry name" value="FMN_red"/>
    <property type="match status" value="1"/>
</dbReference>
<comment type="similarity">
    <text evidence="2">Belongs to the WrbA family.</text>
</comment>
<dbReference type="EMBL" id="QGNW01000684">
    <property type="protein sequence ID" value="RVW65954.1"/>
    <property type="molecule type" value="Genomic_DNA"/>
</dbReference>